<name>A0A5N6D679_ASPPA</name>
<evidence type="ECO:0000313" key="3">
    <source>
        <dbReference type="Proteomes" id="UP000326532"/>
    </source>
</evidence>
<dbReference type="EMBL" id="ML735038">
    <property type="protein sequence ID" value="KAB8200641.1"/>
    <property type="molecule type" value="Genomic_DNA"/>
</dbReference>
<feature type="transmembrane region" description="Helical" evidence="1">
    <location>
        <begin position="48"/>
        <end position="68"/>
    </location>
</feature>
<gene>
    <name evidence="2" type="ORF">BDV34DRAFT_204306</name>
</gene>
<evidence type="ECO:0000256" key="1">
    <source>
        <dbReference type="SAM" id="Phobius"/>
    </source>
</evidence>
<feature type="transmembrane region" description="Helical" evidence="1">
    <location>
        <begin position="89"/>
        <end position="111"/>
    </location>
</feature>
<protein>
    <submittedName>
        <fullName evidence="2">Uncharacterized protein</fullName>
    </submittedName>
</protein>
<keyword evidence="1" id="KW-0812">Transmembrane</keyword>
<evidence type="ECO:0000313" key="2">
    <source>
        <dbReference type="EMBL" id="KAB8200641.1"/>
    </source>
</evidence>
<proteinExistence type="predicted"/>
<organism evidence="2 3">
    <name type="scientific">Aspergillus parasiticus</name>
    <dbReference type="NCBI Taxonomy" id="5067"/>
    <lineage>
        <taxon>Eukaryota</taxon>
        <taxon>Fungi</taxon>
        <taxon>Dikarya</taxon>
        <taxon>Ascomycota</taxon>
        <taxon>Pezizomycotina</taxon>
        <taxon>Eurotiomycetes</taxon>
        <taxon>Eurotiomycetidae</taxon>
        <taxon>Eurotiales</taxon>
        <taxon>Aspergillaceae</taxon>
        <taxon>Aspergillus</taxon>
        <taxon>Aspergillus subgen. Circumdati</taxon>
    </lineage>
</organism>
<keyword evidence="3" id="KW-1185">Reference proteome</keyword>
<reference evidence="2 3" key="1">
    <citation type="submission" date="2019-04" db="EMBL/GenBank/DDBJ databases">
        <title>Fungal friends and foes A comparative genomics study of 23 Aspergillus species from section Flavi.</title>
        <authorList>
            <consortium name="DOE Joint Genome Institute"/>
            <person name="Kjaerbolling I."/>
            <person name="Vesth T.C."/>
            <person name="Frisvad J.C."/>
            <person name="Nybo J.L."/>
            <person name="Theobald S."/>
            <person name="Kildgaard S."/>
            <person name="Petersen T.I."/>
            <person name="Kuo A."/>
            <person name="Sato A."/>
            <person name="Lyhne E.K."/>
            <person name="Kogle M.E."/>
            <person name="Wiebenga A."/>
            <person name="Kun R.S."/>
            <person name="Lubbers R.J."/>
            <person name="Makela M.R."/>
            <person name="Barry K."/>
            <person name="Chovatia M."/>
            <person name="Clum A."/>
            <person name="Daum C."/>
            <person name="Haridas S."/>
            <person name="He G."/>
            <person name="LaButti K."/>
            <person name="Lipzen A."/>
            <person name="Mondo S."/>
            <person name="Pangilinan J."/>
            <person name="Riley R."/>
            <person name="Salamov A."/>
            <person name="Simmons B.A."/>
            <person name="Magnuson J.K."/>
            <person name="Henrissat B."/>
            <person name="Mortensen U.H."/>
            <person name="Larsen T.O."/>
            <person name="De vries R.P."/>
            <person name="Grigoriev I.V."/>
            <person name="Machida M."/>
            <person name="Baker S.E."/>
            <person name="Andersen M.R."/>
        </authorList>
    </citation>
    <scope>NUCLEOTIDE SEQUENCE [LARGE SCALE GENOMIC DNA]</scope>
    <source>
        <strain evidence="2 3">CBS 117618</strain>
    </source>
</reference>
<keyword evidence="1" id="KW-0472">Membrane</keyword>
<dbReference type="Proteomes" id="UP000326532">
    <property type="component" value="Unassembled WGS sequence"/>
</dbReference>
<dbReference type="VEuPathDB" id="FungiDB:BDV34DRAFT_204306"/>
<accession>A0A5N6D679</accession>
<sequence>MLQPWQILSLSTSLCILFFPYLSPIWPCSYSVSLLASRLSSSGTFHHLVSRISCVFFFSYSFFFLNGAAVSLHQPTLCIATFVPQHHRVFIWPFLFACLPWSLDIITSLSFNQLPTLLRHFQQPCTFSSPRWVTSPGYQAFEQRIWKPLHRWWTI</sequence>
<keyword evidence="1" id="KW-1133">Transmembrane helix</keyword>
<dbReference type="AlphaFoldDB" id="A0A5N6D679"/>